<protein>
    <submittedName>
        <fullName evidence="1">Uncharacterized protein</fullName>
    </submittedName>
</protein>
<reference evidence="1" key="1">
    <citation type="submission" date="2021-05" db="EMBL/GenBank/DDBJ databases">
        <authorList>
            <person name="Scholz U."/>
            <person name="Mascher M."/>
            <person name="Fiebig A."/>
        </authorList>
    </citation>
    <scope>NUCLEOTIDE SEQUENCE [LARGE SCALE GENOMIC DNA]</scope>
</reference>
<evidence type="ECO:0000313" key="1">
    <source>
        <dbReference type="EnsemblPlants" id="AVESA.00010b.r2.4DG0765680.1.CDS"/>
    </source>
</evidence>
<organism evidence="1 2">
    <name type="scientific">Avena sativa</name>
    <name type="common">Oat</name>
    <dbReference type="NCBI Taxonomy" id="4498"/>
    <lineage>
        <taxon>Eukaryota</taxon>
        <taxon>Viridiplantae</taxon>
        <taxon>Streptophyta</taxon>
        <taxon>Embryophyta</taxon>
        <taxon>Tracheophyta</taxon>
        <taxon>Spermatophyta</taxon>
        <taxon>Magnoliopsida</taxon>
        <taxon>Liliopsida</taxon>
        <taxon>Poales</taxon>
        <taxon>Poaceae</taxon>
        <taxon>BOP clade</taxon>
        <taxon>Pooideae</taxon>
        <taxon>Poodae</taxon>
        <taxon>Poeae</taxon>
        <taxon>Poeae Chloroplast Group 1 (Aveneae type)</taxon>
        <taxon>Aveninae</taxon>
        <taxon>Avena</taxon>
    </lineage>
</organism>
<accession>A0ACD5XFB4</accession>
<dbReference type="Proteomes" id="UP001732700">
    <property type="component" value="Chromosome 4D"/>
</dbReference>
<name>A0ACD5XFB4_AVESA</name>
<reference evidence="1" key="2">
    <citation type="submission" date="2025-09" db="UniProtKB">
        <authorList>
            <consortium name="EnsemblPlants"/>
        </authorList>
    </citation>
    <scope>IDENTIFICATION</scope>
</reference>
<proteinExistence type="predicted"/>
<sequence length="259" mass="29663">MVWLLEDYYDTQHQGYLMAKKHMKLGPLKIRSHGVSSNDMPYGERYTEYIQRLGLLPFITLVRWSTPNLNAAAITALVDRWRPETHTFHLRTGAITPTLQDVSMIFGLPIARNPLYMSTNFDGWHNHMHLLIGMAPEELEDKNKDRVPAATYTWIVENFAHCPEPAKVEVIETHAHVYVWYVLSRTLFADSGELRLETPKGRYDEHNNKFSLSYETKVIEPVGVRKQLQGVARKLESGTTQTQDFAPTYSEVAIVGFAA</sequence>
<dbReference type="EnsemblPlants" id="AVESA.00010b.r2.4DG0765680.1">
    <property type="protein sequence ID" value="AVESA.00010b.r2.4DG0765680.1.CDS"/>
    <property type="gene ID" value="AVESA.00010b.r2.4DG0765680"/>
</dbReference>
<keyword evidence="2" id="KW-1185">Reference proteome</keyword>
<evidence type="ECO:0000313" key="2">
    <source>
        <dbReference type="Proteomes" id="UP001732700"/>
    </source>
</evidence>